<accession>A0A0F8VTH3</accession>
<reference evidence="1" key="1">
    <citation type="journal article" date="2015" name="Nature">
        <title>Complex archaea that bridge the gap between prokaryotes and eukaryotes.</title>
        <authorList>
            <person name="Spang A."/>
            <person name="Saw J.H."/>
            <person name="Jorgensen S.L."/>
            <person name="Zaremba-Niedzwiedzka K."/>
            <person name="Martijn J."/>
            <person name="Lind A.E."/>
            <person name="van Eijk R."/>
            <person name="Schleper C."/>
            <person name="Guy L."/>
            <person name="Ettema T.J."/>
        </authorList>
    </citation>
    <scope>NUCLEOTIDE SEQUENCE</scope>
</reference>
<protein>
    <submittedName>
        <fullName evidence="1">Uncharacterized protein</fullName>
    </submittedName>
</protein>
<comment type="caution">
    <text evidence="1">The sequence shown here is derived from an EMBL/GenBank/DDBJ whole genome shotgun (WGS) entry which is preliminary data.</text>
</comment>
<organism evidence="1">
    <name type="scientific">marine sediment metagenome</name>
    <dbReference type="NCBI Taxonomy" id="412755"/>
    <lineage>
        <taxon>unclassified sequences</taxon>
        <taxon>metagenomes</taxon>
        <taxon>ecological metagenomes</taxon>
    </lineage>
</organism>
<dbReference type="EMBL" id="LAZR01069469">
    <property type="protein sequence ID" value="KKK47648.1"/>
    <property type="molecule type" value="Genomic_DNA"/>
</dbReference>
<sequence>ENRLNASTEKKEVKAKTLGGVEIKKLEVE</sequence>
<feature type="non-terminal residue" evidence="1">
    <location>
        <position position="1"/>
    </location>
</feature>
<dbReference type="AlphaFoldDB" id="A0A0F8VTH3"/>
<evidence type="ECO:0000313" key="1">
    <source>
        <dbReference type="EMBL" id="KKK47648.1"/>
    </source>
</evidence>
<name>A0A0F8VTH3_9ZZZZ</name>
<proteinExistence type="predicted"/>
<gene>
    <name evidence="1" type="ORF">LCGC14_3153060</name>
</gene>